<dbReference type="Gene3D" id="1.20.1740.10">
    <property type="entry name" value="Amino acid/polyamine transporter I"/>
    <property type="match status" value="1"/>
</dbReference>
<gene>
    <name evidence="6" type="ORF">F0L68_08015</name>
</gene>
<dbReference type="PANTHER" id="PTHR42770:SF7">
    <property type="entry name" value="MEMBRANE PROTEIN"/>
    <property type="match status" value="1"/>
</dbReference>
<name>A0A5B2XN83_9PSEU</name>
<keyword evidence="7" id="KW-1185">Reference proteome</keyword>
<feature type="transmembrane region" description="Helical" evidence="5">
    <location>
        <begin position="114"/>
        <end position="132"/>
    </location>
</feature>
<reference evidence="6 7" key="1">
    <citation type="submission" date="2019-09" db="EMBL/GenBank/DDBJ databases">
        <title>Goodfellowia gen. nov., a new genus of the Pseudonocardineae related to Actinoalloteichus, containing Goodfellowia coeruleoviolacea gen. nov., comb. nov. gen. nov., comb. nov.</title>
        <authorList>
            <person name="Labeda D."/>
        </authorList>
    </citation>
    <scope>NUCLEOTIDE SEQUENCE [LARGE SCALE GENOMIC DNA]</scope>
    <source>
        <strain evidence="6 7">AN110305</strain>
    </source>
</reference>
<dbReference type="Proteomes" id="UP000323454">
    <property type="component" value="Unassembled WGS sequence"/>
</dbReference>
<dbReference type="EMBL" id="VUOB01000011">
    <property type="protein sequence ID" value="KAA2264351.1"/>
    <property type="molecule type" value="Genomic_DNA"/>
</dbReference>
<protein>
    <submittedName>
        <fullName evidence="6">Amino acid permease</fullName>
    </submittedName>
</protein>
<dbReference type="GO" id="GO:0016020">
    <property type="term" value="C:membrane"/>
    <property type="evidence" value="ECO:0007669"/>
    <property type="project" value="UniProtKB-SubCell"/>
</dbReference>
<feature type="transmembrane region" description="Helical" evidence="5">
    <location>
        <begin position="184"/>
        <end position="200"/>
    </location>
</feature>
<feature type="transmembrane region" description="Helical" evidence="5">
    <location>
        <begin position="305"/>
        <end position="326"/>
    </location>
</feature>
<accession>A0A5B2XN83</accession>
<dbReference type="InterPro" id="IPR050367">
    <property type="entry name" value="APC_superfamily"/>
</dbReference>
<comment type="caution">
    <text evidence="6">The sequence shown here is derived from an EMBL/GenBank/DDBJ whole genome shotgun (WGS) entry which is preliminary data.</text>
</comment>
<dbReference type="OrthoDB" id="5177911at2"/>
<feature type="transmembrane region" description="Helical" evidence="5">
    <location>
        <begin position="220"/>
        <end position="241"/>
    </location>
</feature>
<feature type="transmembrane region" description="Helical" evidence="5">
    <location>
        <begin position="332"/>
        <end position="353"/>
    </location>
</feature>
<evidence type="ECO:0000256" key="5">
    <source>
        <dbReference type="SAM" id="Phobius"/>
    </source>
</evidence>
<organism evidence="6 7">
    <name type="scientific">Solihabitans fulvus</name>
    <dbReference type="NCBI Taxonomy" id="1892852"/>
    <lineage>
        <taxon>Bacteria</taxon>
        <taxon>Bacillati</taxon>
        <taxon>Actinomycetota</taxon>
        <taxon>Actinomycetes</taxon>
        <taxon>Pseudonocardiales</taxon>
        <taxon>Pseudonocardiaceae</taxon>
        <taxon>Solihabitans</taxon>
    </lineage>
</organism>
<dbReference type="AlphaFoldDB" id="A0A5B2XN83"/>
<evidence type="ECO:0000256" key="1">
    <source>
        <dbReference type="ARBA" id="ARBA00004141"/>
    </source>
</evidence>
<evidence type="ECO:0000256" key="4">
    <source>
        <dbReference type="ARBA" id="ARBA00023136"/>
    </source>
</evidence>
<dbReference type="PIRSF" id="PIRSF006060">
    <property type="entry name" value="AA_transporter"/>
    <property type="match status" value="1"/>
</dbReference>
<evidence type="ECO:0000313" key="6">
    <source>
        <dbReference type="EMBL" id="KAA2264351.1"/>
    </source>
</evidence>
<dbReference type="RefSeq" id="WP_149848834.1">
    <property type="nucleotide sequence ID" value="NZ_VUOB01000011.1"/>
</dbReference>
<proteinExistence type="predicted"/>
<feature type="transmembrane region" description="Helical" evidence="5">
    <location>
        <begin position="261"/>
        <end position="284"/>
    </location>
</feature>
<evidence type="ECO:0000256" key="3">
    <source>
        <dbReference type="ARBA" id="ARBA00022989"/>
    </source>
</evidence>
<keyword evidence="2 5" id="KW-0812">Transmembrane</keyword>
<evidence type="ECO:0000256" key="2">
    <source>
        <dbReference type="ARBA" id="ARBA00022692"/>
    </source>
</evidence>
<reference evidence="6 7" key="2">
    <citation type="submission" date="2019-09" db="EMBL/GenBank/DDBJ databases">
        <authorList>
            <person name="Jin C."/>
        </authorList>
    </citation>
    <scope>NUCLEOTIDE SEQUENCE [LARGE SCALE GENOMIC DNA]</scope>
    <source>
        <strain evidence="6 7">AN110305</strain>
    </source>
</reference>
<feature type="transmembrane region" description="Helical" evidence="5">
    <location>
        <begin position="12"/>
        <end position="35"/>
    </location>
</feature>
<comment type="subcellular location">
    <subcellularLocation>
        <location evidence="1">Membrane</location>
        <topology evidence="1">Multi-pass membrane protein</topology>
    </subcellularLocation>
</comment>
<evidence type="ECO:0000313" key="7">
    <source>
        <dbReference type="Proteomes" id="UP000323454"/>
    </source>
</evidence>
<dbReference type="PANTHER" id="PTHR42770">
    <property type="entry name" value="AMINO ACID TRANSPORTER-RELATED"/>
    <property type="match status" value="1"/>
</dbReference>
<feature type="transmembrane region" description="Helical" evidence="5">
    <location>
        <begin position="144"/>
        <end position="164"/>
    </location>
</feature>
<keyword evidence="3 5" id="KW-1133">Transmembrane helix</keyword>
<sequence>MPQTFPPTARASTSVLFGLGAMLGAGLFTGLAPAASLAGKWFLPAVALAALAATCSAFSTSDQSAAYPGAGGYANTRAQLGPWPGRLTGAAYLAGHAAAAAALAGTFGNYLVPGQPLLGALALLVAVTALRMRRLTPSPLVSLVLAYAVLAVLVLVVAACFAVPPAPVLTVTPIAGVGGADDPNGLVGAAGLMFLAFVGFERVTAPQEGEQRATRRSIPLLMGIAFVGCLVVGFAAHHQLGSARLAWSRAPLHDAMIAADAAWLAPVVDLGAGIAAVGALFWVLGGMRRTVLAMAETGDLPMRTVRAGGGVEVVGGVLALPAVLLLSPAQAIGMASCCLLFYYAFTNASARLLLQEDRTWPMRTACLGLGLSVLLAMSMPIQALLLTGGALCVGTALTGWSARLGRLRVERAEGTSNES</sequence>
<keyword evidence="4 5" id="KW-0472">Membrane</keyword>